<reference evidence="1 2" key="1">
    <citation type="journal article" date="2021" name="Int. J. Syst. Evol. Microbiol.">
        <title>Amazonocrinis nigriterrae gen. nov., sp. nov., Atlanticothrix silvestris gen. nov., sp. nov. and Dendronalium phyllosphericum gen. nov., sp. nov., nostocacean cyanobacteria from Brazilian environments.</title>
        <authorList>
            <person name="Alvarenga D.O."/>
            <person name="Andreote A.P.D."/>
            <person name="Branco L.H.Z."/>
            <person name="Delbaje E."/>
            <person name="Cruz R.B."/>
            <person name="Varani A.M."/>
            <person name="Fiore M.F."/>
        </authorList>
    </citation>
    <scope>NUCLEOTIDE SEQUENCE [LARGE SCALE GENOMIC DNA]</scope>
    <source>
        <strain evidence="1 2">CENA357</strain>
    </source>
</reference>
<name>A0A8J7L4R1_9CYAN</name>
<organism evidence="1 2">
    <name type="scientific">Atlanticothrix silvestris CENA357</name>
    <dbReference type="NCBI Taxonomy" id="1725252"/>
    <lineage>
        <taxon>Bacteria</taxon>
        <taxon>Bacillati</taxon>
        <taxon>Cyanobacteriota</taxon>
        <taxon>Cyanophyceae</taxon>
        <taxon>Nostocales</taxon>
        <taxon>Nodulariaceae</taxon>
        <taxon>Atlanticothrix</taxon>
        <taxon>Atlanticothrix silvestris</taxon>
    </lineage>
</organism>
<protein>
    <submittedName>
        <fullName evidence="1">Uncharacterized protein</fullName>
    </submittedName>
</protein>
<evidence type="ECO:0000313" key="2">
    <source>
        <dbReference type="Proteomes" id="UP000599391"/>
    </source>
</evidence>
<proteinExistence type="predicted"/>
<accession>A0A8J7L4R1</accession>
<dbReference type="RefSeq" id="WP_214438592.1">
    <property type="nucleotide sequence ID" value="NZ_JAECZB010000012.1"/>
</dbReference>
<dbReference type="AlphaFoldDB" id="A0A8J7L4R1"/>
<sequence length="144" mass="15617">MSTSTPIMPVSTQITTPEIMSLSTPTMLIPTQTATPEIQKGFNLLGLKVSDIELNELQHGNTVSLESRRLSEIGSVLILAEALSSLHSVKNITFKDLPKVVTESLSCSGIPVHRWNDDILGKCYLLLTLLDGKPAFKISSQNVA</sequence>
<comment type="caution">
    <text evidence="1">The sequence shown here is derived from an EMBL/GenBank/DDBJ whole genome shotgun (WGS) entry which is preliminary data.</text>
</comment>
<keyword evidence="2" id="KW-1185">Reference proteome</keyword>
<gene>
    <name evidence="1" type="ORF">I8751_07800</name>
</gene>
<dbReference type="EMBL" id="JAECZB010000012">
    <property type="protein sequence ID" value="MBH8552277.1"/>
    <property type="molecule type" value="Genomic_DNA"/>
</dbReference>
<evidence type="ECO:0000313" key="1">
    <source>
        <dbReference type="EMBL" id="MBH8552277.1"/>
    </source>
</evidence>
<dbReference type="Proteomes" id="UP000599391">
    <property type="component" value="Unassembled WGS sequence"/>
</dbReference>